<gene>
    <name evidence="1" type="ORF">GlitD10_2213</name>
</gene>
<accession>A0A1J0AF22</accession>
<reference evidence="1 2" key="1">
    <citation type="submission" date="2016-10" db="EMBL/GenBank/DDBJ databases">
        <title>Description of Gloeomargarita lithophora gen. nov., sp. nov., a thylakoid-bearing basal-branching cyanobacterium with intracellular carbonates, and proposal for Gloeomargaritales ord. nov.</title>
        <authorList>
            <person name="Moreira D."/>
            <person name="Tavera R."/>
            <person name="Benzerara K."/>
            <person name="Skouri-Panet F."/>
            <person name="Couradeau E."/>
            <person name="Gerard E."/>
            <person name="Loussert C."/>
            <person name="Novelo E."/>
            <person name="Zivanovic Y."/>
            <person name="Lopez-Garcia P."/>
        </authorList>
    </citation>
    <scope>NUCLEOTIDE SEQUENCE [LARGE SCALE GENOMIC DNA]</scope>
    <source>
        <strain evidence="1 2">D10</strain>
    </source>
</reference>
<organism evidence="1 2">
    <name type="scientific">Gloeomargarita lithophora Alchichica-D10</name>
    <dbReference type="NCBI Taxonomy" id="1188229"/>
    <lineage>
        <taxon>Bacteria</taxon>
        <taxon>Bacillati</taxon>
        <taxon>Cyanobacteriota</taxon>
        <taxon>Cyanophyceae</taxon>
        <taxon>Gloeomargaritales</taxon>
        <taxon>Gloeomargaritaceae</taxon>
        <taxon>Gloeomargarita</taxon>
    </lineage>
</organism>
<evidence type="ECO:0000313" key="1">
    <source>
        <dbReference type="EMBL" id="APB34542.1"/>
    </source>
</evidence>
<protein>
    <submittedName>
        <fullName evidence="1">Uncharacterized protein</fullName>
    </submittedName>
</protein>
<evidence type="ECO:0000313" key="2">
    <source>
        <dbReference type="Proteomes" id="UP000180235"/>
    </source>
</evidence>
<name>A0A1J0AF22_9CYAN</name>
<sequence>MSFDAIGGFVKAISLGL</sequence>
<dbReference type="Proteomes" id="UP000180235">
    <property type="component" value="Chromosome"/>
</dbReference>
<proteinExistence type="predicted"/>
<dbReference type="KEGG" id="glt:GlitD10_2213"/>
<dbReference type="AlphaFoldDB" id="A0A1J0AF22"/>
<keyword evidence="2" id="KW-1185">Reference proteome</keyword>
<dbReference type="EMBL" id="CP017675">
    <property type="protein sequence ID" value="APB34542.1"/>
    <property type="molecule type" value="Genomic_DNA"/>
</dbReference>
<feature type="non-terminal residue" evidence="1">
    <location>
        <position position="17"/>
    </location>
</feature>